<dbReference type="PROSITE" id="PS52016">
    <property type="entry name" value="TONB_DEPENDENT_REC_3"/>
    <property type="match status" value="1"/>
</dbReference>
<keyword evidence="3 11" id="KW-1134">Transmembrane beta strand</keyword>
<keyword evidence="7" id="KW-0406">Ion transport</keyword>
<feature type="domain" description="TonB-dependent receptor-like beta-barrel" evidence="15">
    <location>
        <begin position="295"/>
        <end position="788"/>
    </location>
</feature>
<dbReference type="Gene3D" id="2.40.170.20">
    <property type="entry name" value="TonB-dependent receptor, beta-barrel domain"/>
    <property type="match status" value="1"/>
</dbReference>
<evidence type="ECO:0000256" key="7">
    <source>
        <dbReference type="ARBA" id="ARBA00023065"/>
    </source>
</evidence>
<dbReference type="InterPro" id="IPR036942">
    <property type="entry name" value="Beta-barrel_TonB_sf"/>
</dbReference>
<feature type="region of interest" description="Disordered" evidence="13">
    <location>
        <begin position="17"/>
        <end position="48"/>
    </location>
</feature>
<evidence type="ECO:0000256" key="2">
    <source>
        <dbReference type="ARBA" id="ARBA00022448"/>
    </source>
</evidence>
<evidence type="ECO:0000313" key="17">
    <source>
        <dbReference type="EMBL" id="MEN3746874.1"/>
    </source>
</evidence>
<gene>
    <name evidence="17" type="ORF">TPR58_06830</name>
</gene>
<evidence type="ECO:0000256" key="10">
    <source>
        <dbReference type="ARBA" id="ARBA00023237"/>
    </source>
</evidence>
<feature type="signal peptide" evidence="14">
    <location>
        <begin position="1"/>
        <end position="17"/>
    </location>
</feature>
<keyword evidence="18" id="KW-1185">Reference proteome</keyword>
<evidence type="ECO:0000256" key="3">
    <source>
        <dbReference type="ARBA" id="ARBA00022452"/>
    </source>
</evidence>
<dbReference type="Proteomes" id="UP001427805">
    <property type="component" value="Unassembled WGS sequence"/>
</dbReference>
<evidence type="ECO:0000256" key="11">
    <source>
        <dbReference type="PROSITE-ProRule" id="PRU01360"/>
    </source>
</evidence>
<dbReference type="PANTHER" id="PTHR32552">
    <property type="entry name" value="FERRICHROME IRON RECEPTOR-RELATED"/>
    <property type="match status" value="1"/>
</dbReference>
<evidence type="ECO:0000256" key="13">
    <source>
        <dbReference type="SAM" id="MobiDB-lite"/>
    </source>
</evidence>
<keyword evidence="10 11" id="KW-0998">Cell outer membrane</keyword>
<keyword evidence="14" id="KW-0732">Signal</keyword>
<sequence length="826" mass="89788">MSIAGFALTLLATTSPAAIGQPPRDEPIASTAAADPTAQPAEDEVQDREGTEIVVTARRRTENVQDVPVAISVIGSETLDAQGTYNINRLTQLQPTLQFFSTNPRNTFINIRGIGAPFGLTNDGFEQGVGVYVDQVYYNRIASATLDFVDVEQIEVLRGPQGTLYGKNTTAGAINITTRAPSFDFEGRAEVSLGNYNFKQAKLSVSGPLSDTLAARLSLASTDRRGTVYNVTTGSWINSQDNLGLRGALLWKPSEDLRITLSGDFNVQDPICCGQLYARVGTTQRAANRQYAALTALFPGYKVPSINPFDRLTDLDAQLAARNELGGASLRVEWDLGPGTLTSVSAWRYWDWGPKNDRDFTGLPIYTRVNNPTKQDQYTQEVRYAFDAGPLDFVVGAFGFYQQIRTSGVQETGPAASAWLLAPSSALSRNPSVLNGIIAENDIRLDNLSLAGFAKVNWKVTDALTISPGIRINYDKKDGLYNSVVTGTASDGTRQVVSSNPASPYYNDPWTAAQRGTQASQFFEPEFSDWNLSYDINLSYKIAPDILAYATYARSFKTGGINLNGVPSRADGTPALDVAQIKPEKVDHFEVGLKTQFWDRRATLNIAGYWTEIKDFQASVISNVSGSNVLRGYLANAEKVRVRGIEADFSLRPSERFSTYVSGAFTDHEFVKFVDAPCPPELAGGGTGTPVGPPATPGANSPANCNVSGQWLPGVSKWAFSWGAEYNLPAKILGRDGNVYFGYDGNYRSKFSSNASRSIYTDIDGYSINNFRVGFRTGSFDIFGWVRNAFDQDYFESLAVTPGNTGLISAQLGDPQTWGGTIKLGF</sequence>
<proteinExistence type="inferred from homology"/>
<evidence type="ECO:0000256" key="14">
    <source>
        <dbReference type="SAM" id="SignalP"/>
    </source>
</evidence>
<dbReference type="InterPro" id="IPR039426">
    <property type="entry name" value="TonB-dep_rcpt-like"/>
</dbReference>
<evidence type="ECO:0000256" key="1">
    <source>
        <dbReference type="ARBA" id="ARBA00004571"/>
    </source>
</evidence>
<dbReference type="InterPro" id="IPR000531">
    <property type="entry name" value="Beta-barrel_TonB"/>
</dbReference>
<keyword evidence="2 11" id="KW-0813">Transport</keyword>
<name>A0ABV0B5K3_9SPHN</name>
<dbReference type="SUPFAM" id="SSF56935">
    <property type="entry name" value="Porins"/>
    <property type="match status" value="1"/>
</dbReference>
<evidence type="ECO:0000256" key="8">
    <source>
        <dbReference type="ARBA" id="ARBA00023077"/>
    </source>
</evidence>
<evidence type="ECO:0000256" key="4">
    <source>
        <dbReference type="ARBA" id="ARBA00022496"/>
    </source>
</evidence>
<keyword evidence="9 11" id="KW-0472">Membrane</keyword>
<keyword evidence="17" id="KW-0675">Receptor</keyword>
<dbReference type="Pfam" id="PF07715">
    <property type="entry name" value="Plug"/>
    <property type="match status" value="1"/>
</dbReference>
<comment type="similarity">
    <text evidence="11 12">Belongs to the TonB-dependent receptor family.</text>
</comment>
<feature type="chain" id="PRO_5047221753" evidence="14">
    <location>
        <begin position="18"/>
        <end position="826"/>
    </location>
</feature>
<protein>
    <submittedName>
        <fullName evidence="17">TonB-dependent receptor</fullName>
    </submittedName>
</protein>
<evidence type="ECO:0000313" key="18">
    <source>
        <dbReference type="Proteomes" id="UP001427805"/>
    </source>
</evidence>
<keyword evidence="8 12" id="KW-0798">TonB box</keyword>
<accession>A0ABV0B5K3</accession>
<keyword evidence="4" id="KW-0410">Iron transport</keyword>
<dbReference type="PANTHER" id="PTHR32552:SF81">
    <property type="entry name" value="TONB-DEPENDENT OUTER MEMBRANE RECEPTOR"/>
    <property type="match status" value="1"/>
</dbReference>
<keyword evidence="6" id="KW-0408">Iron</keyword>
<evidence type="ECO:0000256" key="12">
    <source>
        <dbReference type="RuleBase" id="RU003357"/>
    </source>
</evidence>
<dbReference type="InterPro" id="IPR012910">
    <property type="entry name" value="Plug_dom"/>
</dbReference>
<evidence type="ECO:0000256" key="6">
    <source>
        <dbReference type="ARBA" id="ARBA00023004"/>
    </source>
</evidence>
<evidence type="ECO:0000259" key="16">
    <source>
        <dbReference type="Pfam" id="PF07715"/>
    </source>
</evidence>
<dbReference type="CDD" id="cd01347">
    <property type="entry name" value="ligand_gated_channel"/>
    <property type="match status" value="1"/>
</dbReference>
<evidence type="ECO:0000256" key="5">
    <source>
        <dbReference type="ARBA" id="ARBA00022692"/>
    </source>
</evidence>
<comment type="caution">
    <text evidence="17">The sequence shown here is derived from an EMBL/GenBank/DDBJ whole genome shotgun (WGS) entry which is preliminary data.</text>
</comment>
<evidence type="ECO:0000259" key="15">
    <source>
        <dbReference type="Pfam" id="PF00593"/>
    </source>
</evidence>
<keyword evidence="5 11" id="KW-0812">Transmembrane</keyword>
<feature type="domain" description="TonB-dependent receptor plug" evidence="16">
    <location>
        <begin position="64"/>
        <end position="173"/>
    </location>
</feature>
<dbReference type="RefSeq" id="WP_346245865.1">
    <property type="nucleotide sequence ID" value="NZ_JBDIZK010000003.1"/>
</dbReference>
<organism evidence="17 18">
    <name type="scientific">Sphingomonas rustica</name>
    <dbReference type="NCBI Taxonomy" id="3103142"/>
    <lineage>
        <taxon>Bacteria</taxon>
        <taxon>Pseudomonadati</taxon>
        <taxon>Pseudomonadota</taxon>
        <taxon>Alphaproteobacteria</taxon>
        <taxon>Sphingomonadales</taxon>
        <taxon>Sphingomonadaceae</taxon>
        <taxon>Sphingomonas</taxon>
    </lineage>
</organism>
<reference evidence="17 18" key="1">
    <citation type="submission" date="2024-05" db="EMBL/GenBank/DDBJ databases">
        <title>Sphingomonas sp. HF-S3 16S ribosomal RNA gene Genome sequencing and assembly.</title>
        <authorList>
            <person name="Lee H."/>
        </authorList>
    </citation>
    <scope>NUCLEOTIDE SEQUENCE [LARGE SCALE GENOMIC DNA]</scope>
    <source>
        <strain evidence="17 18">HF-S3</strain>
    </source>
</reference>
<dbReference type="Pfam" id="PF00593">
    <property type="entry name" value="TonB_dep_Rec_b-barrel"/>
    <property type="match status" value="1"/>
</dbReference>
<dbReference type="EMBL" id="JBDIZK010000003">
    <property type="protein sequence ID" value="MEN3746874.1"/>
    <property type="molecule type" value="Genomic_DNA"/>
</dbReference>
<comment type="subcellular location">
    <subcellularLocation>
        <location evidence="1 11">Cell outer membrane</location>
        <topology evidence="1 11">Multi-pass membrane protein</topology>
    </subcellularLocation>
</comment>
<evidence type="ECO:0000256" key="9">
    <source>
        <dbReference type="ARBA" id="ARBA00023136"/>
    </source>
</evidence>